<dbReference type="RefSeq" id="WP_013550185.1">
    <property type="nucleotide sequence ID" value="NC_014934.1"/>
</dbReference>
<evidence type="ECO:0000313" key="1">
    <source>
        <dbReference type="EMBL" id="ADV48703.1"/>
    </source>
</evidence>
<dbReference type="HOGENOM" id="CLU_1728059_0_0_10"/>
<dbReference type="EMBL" id="CP002453">
    <property type="protein sequence ID" value="ADV48703.1"/>
    <property type="molecule type" value="Genomic_DNA"/>
</dbReference>
<evidence type="ECO:0000313" key="2">
    <source>
        <dbReference type="Proteomes" id="UP000008634"/>
    </source>
</evidence>
<dbReference type="KEGG" id="cao:Celal_1390"/>
<organism evidence="1 2">
    <name type="scientific">Cellulophaga algicola (strain DSM 14237 / IC166 / ACAM 630)</name>
    <dbReference type="NCBI Taxonomy" id="688270"/>
    <lineage>
        <taxon>Bacteria</taxon>
        <taxon>Pseudomonadati</taxon>
        <taxon>Bacteroidota</taxon>
        <taxon>Flavobacteriia</taxon>
        <taxon>Flavobacteriales</taxon>
        <taxon>Flavobacteriaceae</taxon>
        <taxon>Cellulophaga</taxon>
    </lineage>
</organism>
<accession>E6X8V8</accession>
<reference evidence="1 2" key="1">
    <citation type="journal article" date="2010" name="Stand. Genomic Sci.">
        <title>Complete genome sequence of Cellulophaga algicola type strain (IC166).</title>
        <authorList>
            <person name="Abt B."/>
            <person name="Lu M."/>
            <person name="Misra M."/>
            <person name="Han C."/>
            <person name="Nolan M."/>
            <person name="Lucas S."/>
            <person name="Hammon N."/>
            <person name="Deshpande S."/>
            <person name="Cheng J.F."/>
            <person name="Tapia R."/>
            <person name="Goodwin L."/>
            <person name="Pitluck S."/>
            <person name="Liolios K."/>
            <person name="Pagani I."/>
            <person name="Ivanova N."/>
            <person name="Mavromatis K."/>
            <person name="Ovchinikova G."/>
            <person name="Pati A."/>
            <person name="Chen A."/>
            <person name="Palaniappan K."/>
            <person name="Land M."/>
            <person name="Hauser L."/>
            <person name="Chang Y.J."/>
            <person name="Jeffries C.D."/>
            <person name="Detter J.C."/>
            <person name="Brambilla E."/>
            <person name="Rohde M."/>
            <person name="Tindall B.J."/>
            <person name="Goker M."/>
            <person name="Woyke T."/>
            <person name="Bristow J."/>
            <person name="Eisen J.A."/>
            <person name="Markowitz V."/>
            <person name="Hugenholtz P."/>
            <person name="Kyrpides N.C."/>
            <person name="Klenk H.P."/>
            <person name="Lapidus A."/>
        </authorList>
    </citation>
    <scope>NUCLEOTIDE SEQUENCE [LARGE SCALE GENOMIC DNA]</scope>
    <source>
        <strain evidence="2">DSM 14237 / IC166 / ACAM 630</strain>
    </source>
</reference>
<sequence length="151" mass="17820">MYEYLKFLIVKLKSIDDKLTVIALLQNKFWVRINDKNLNEKWFFKENGKLLISINGNIVDGRYEQLSEGSLIVELDKNKILLNQNFIYNDILLLKKDSDDSDFYAFYDDSKFNNSEFEQFIEVSRKEDLEVPAFNTTEIHSKAGVDYILKN</sequence>
<name>E6X8V8_CELAD</name>
<keyword evidence="2" id="KW-1185">Reference proteome</keyword>
<dbReference type="Proteomes" id="UP000008634">
    <property type="component" value="Chromosome"/>
</dbReference>
<proteinExistence type="predicted"/>
<dbReference type="OrthoDB" id="1424919at2"/>
<protein>
    <submittedName>
        <fullName evidence="1">Uncharacterized protein</fullName>
    </submittedName>
</protein>
<dbReference type="AlphaFoldDB" id="E6X8V8"/>
<gene>
    <name evidence="1" type="ordered locus">Celal_1390</name>
</gene>